<dbReference type="InterPro" id="IPR006531">
    <property type="entry name" value="Gp5/Vgr_OB"/>
</dbReference>
<dbReference type="Pfam" id="PF04717">
    <property type="entry name" value="Phage_base_V"/>
    <property type="match status" value="1"/>
</dbReference>
<dbReference type="AlphaFoldDB" id="A0A5Q0GX25"/>
<gene>
    <name evidence="2" type="ORF">EKG83_15350</name>
</gene>
<sequence>MATTDGLGLVVGLVVDLRDPLRLGRVKVRYPELGADVRSDWARLVTPMAGGGRGVVFRPEVGEEVVLGFLQGDPRAPYVLGGVWNDKDRPPKGDAEGRNDLRFITSRSGHVVRLDDTAGRERIEVVDRTGQCRVVIDSARKKVVVVAGAGGIELVSSTGTIRLNGKDVTIDATNTVKISGRAVDVGSTTSTKVKAGTTLSASGTQSTTIRGATVNIN</sequence>
<dbReference type="Gene3D" id="2.40.50.230">
    <property type="entry name" value="Gp5 N-terminal domain"/>
    <property type="match status" value="1"/>
</dbReference>
<dbReference type="SUPFAM" id="SSF69349">
    <property type="entry name" value="Phage fibre proteins"/>
    <property type="match status" value="1"/>
</dbReference>
<protein>
    <submittedName>
        <fullName evidence="2">Phage tail protein</fullName>
    </submittedName>
</protein>
<keyword evidence="3" id="KW-1185">Reference proteome</keyword>
<dbReference type="SUPFAM" id="SSF69255">
    <property type="entry name" value="gp5 N-terminal domain-like"/>
    <property type="match status" value="1"/>
</dbReference>
<proteinExistence type="predicted"/>
<dbReference type="OrthoDB" id="1907165at2"/>
<reference evidence="3" key="1">
    <citation type="journal article" date="2021" name="Curr. Microbiol.">
        <title>Complete genome of nocamycin-producing strain Saccharothrix syringae NRRL B-16468 reveals the biosynthetic potential for secondary metabolites.</title>
        <authorList>
            <person name="Mo X."/>
            <person name="Yang S."/>
        </authorList>
    </citation>
    <scope>NUCLEOTIDE SEQUENCE [LARGE SCALE GENOMIC DNA]</scope>
    <source>
        <strain evidence="3">ATCC 51364 / DSM 43886 / JCM 6844 / KCTC 9398 / NBRC 14523 / NRRL B-16468 / INA 2240</strain>
    </source>
</reference>
<dbReference type="RefSeq" id="WP_051766416.1">
    <property type="nucleotide sequence ID" value="NZ_CP034550.1"/>
</dbReference>
<dbReference type="EMBL" id="CP034550">
    <property type="protein sequence ID" value="QFZ18656.1"/>
    <property type="molecule type" value="Genomic_DNA"/>
</dbReference>
<accession>A0A5Q0GX25</accession>
<dbReference type="Gene3D" id="3.10.450.190">
    <property type="match status" value="1"/>
</dbReference>
<evidence type="ECO:0000313" key="3">
    <source>
        <dbReference type="Proteomes" id="UP000325787"/>
    </source>
</evidence>
<name>A0A5Q0GX25_SACSY</name>
<dbReference type="KEGG" id="ssyi:EKG83_15350"/>
<evidence type="ECO:0000259" key="1">
    <source>
        <dbReference type="Pfam" id="PF04717"/>
    </source>
</evidence>
<dbReference type="InterPro" id="IPR037026">
    <property type="entry name" value="Vgr_OB-fold_dom_sf"/>
</dbReference>
<organism evidence="2 3">
    <name type="scientific">Saccharothrix syringae</name>
    <name type="common">Nocardiopsis syringae</name>
    <dbReference type="NCBI Taxonomy" id="103733"/>
    <lineage>
        <taxon>Bacteria</taxon>
        <taxon>Bacillati</taxon>
        <taxon>Actinomycetota</taxon>
        <taxon>Actinomycetes</taxon>
        <taxon>Pseudonocardiales</taxon>
        <taxon>Pseudonocardiaceae</taxon>
        <taxon>Saccharothrix</taxon>
    </lineage>
</organism>
<feature type="domain" description="Gp5/Type VI secretion system Vgr protein OB-fold" evidence="1">
    <location>
        <begin position="11"/>
        <end position="84"/>
    </location>
</feature>
<dbReference type="Proteomes" id="UP000325787">
    <property type="component" value="Chromosome"/>
</dbReference>
<evidence type="ECO:0000313" key="2">
    <source>
        <dbReference type="EMBL" id="QFZ18656.1"/>
    </source>
</evidence>